<dbReference type="EMBL" id="NIVC01000406">
    <property type="protein sequence ID" value="PAA83749.1"/>
    <property type="molecule type" value="Genomic_DNA"/>
</dbReference>
<dbReference type="EMBL" id="NIVC01003112">
    <property type="protein sequence ID" value="PAA53221.1"/>
    <property type="molecule type" value="Genomic_DNA"/>
</dbReference>
<evidence type="ECO:0000313" key="6">
    <source>
        <dbReference type="Proteomes" id="UP000215902"/>
    </source>
</evidence>
<evidence type="ECO:0000256" key="1">
    <source>
        <dbReference type="SAM" id="Phobius"/>
    </source>
</evidence>
<gene>
    <name evidence="4" type="ORF">BOX15_Mlig010363g1</name>
    <name evidence="3" type="ORF">BOX15_Mlig010363g2</name>
    <name evidence="5" type="ORF">BOX15_Mlig010363g3</name>
</gene>
<comment type="caution">
    <text evidence="3">The sequence shown here is derived from an EMBL/GenBank/DDBJ whole genome shotgun (WGS) entry which is preliminary data.</text>
</comment>
<dbReference type="Pfam" id="PF15873">
    <property type="entry name" value="DUF4730"/>
    <property type="match status" value="1"/>
</dbReference>
<accession>A0A267DV88</accession>
<feature type="signal peptide" evidence="2">
    <location>
        <begin position="1"/>
        <end position="28"/>
    </location>
</feature>
<dbReference type="PANTHER" id="PTHR36878">
    <property type="entry name" value="SMALL INTEGRAL MEMBRANE PROTEIN 30"/>
    <property type="match status" value="1"/>
</dbReference>
<dbReference type="PANTHER" id="PTHR36878:SF1">
    <property type="entry name" value="SMALL INTEGRAL MEMBRANE PROTEIN 30"/>
    <property type="match status" value="1"/>
</dbReference>
<dbReference type="Proteomes" id="UP000215902">
    <property type="component" value="Unassembled WGS sequence"/>
</dbReference>
<feature type="transmembrane region" description="Helical" evidence="1">
    <location>
        <begin position="38"/>
        <end position="56"/>
    </location>
</feature>
<keyword evidence="2" id="KW-0732">Signal</keyword>
<keyword evidence="1" id="KW-0472">Membrane</keyword>
<evidence type="ECO:0000313" key="3">
    <source>
        <dbReference type="EMBL" id="PAA53221.1"/>
    </source>
</evidence>
<name>A0A267DV88_9PLAT</name>
<organism evidence="3 6">
    <name type="scientific">Macrostomum lignano</name>
    <dbReference type="NCBI Taxonomy" id="282301"/>
    <lineage>
        <taxon>Eukaryota</taxon>
        <taxon>Metazoa</taxon>
        <taxon>Spiralia</taxon>
        <taxon>Lophotrochozoa</taxon>
        <taxon>Platyhelminthes</taxon>
        <taxon>Rhabditophora</taxon>
        <taxon>Macrostomorpha</taxon>
        <taxon>Macrostomida</taxon>
        <taxon>Macrostomidae</taxon>
        <taxon>Macrostomum</taxon>
    </lineage>
</organism>
<keyword evidence="1" id="KW-1133">Transmembrane helix</keyword>
<evidence type="ECO:0000313" key="5">
    <source>
        <dbReference type="EMBL" id="PAA83749.1"/>
    </source>
</evidence>
<keyword evidence="1" id="KW-0812">Transmembrane</keyword>
<proteinExistence type="predicted"/>
<evidence type="ECO:0000313" key="4">
    <source>
        <dbReference type="EMBL" id="PAA58156.1"/>
    </source>
</evidence>
<dbReference type="InterPro" id="IPR031742">
    <property type="entry name" value="DUF4730"/>
</dbReference>
<sequence length="64" mass="6729">MTAIINNMHFRIFLFLLSIACCFGQAHAFNAGDTIALILGLAIGILGICACIGVYARRKAGNSG</sequence>
<evidence type="ECO:0000256" key="2">
    <source>
        <dbReference type="SAM" id="SignalP"/>
    </source>
</evidence>
<dbReference type="EMBL" id="NIVC01002405">
    <property type="protein sequence ID" value="PAA58156.1"/>
    <property type="molecule type" value="Genomic_DNA"/>
</dbReference>
<feature type="chain" id="PRO_5011915963" evidence="2">
    <location>
        <begin position="29"/>
        <end position="64"/>
    </location>
</feature>
<keyword evidence="6" id="KW-1185">Reference proteome</keyword>
<protein>
    <submittedName>
        <fullName evidence="3">Uncharacterized protein</fullName>
    </submittedName>
</protein>
<reference evidence="3 6" key="1">
    <citation type="submission" date="2017-06" db="EMBL/GenBank/DDBJ databases">
        <title>A platform for efficient transgenesis in Macrostomum lignano, a flatworm model organism for stem cell research.</title>
        <authorList>
            <person name="Berezikov E."/>
        </authorList>
    </citation>
    <scope>NUCLEOTIDE SEQUENCE [LARGE SCALE GENOMIC DNA]</scope>
    <source>
        <strain evidence="3">DV1</strain>
        <tissue evidence="3">Whole organism</tissue>
    </source>
</reference>
<dbReference type="AlphaFoldDB" id="A0A267DV88"/>